<reference evidence="11 12" key="1">
    <citation type="submission" date="2019-07" db="EMBL/GenBank/DDBJ databases">
        <title>De Novo Assembly of kiwifruit Actinidia rufa.</title>
        <authorList>
            <person name="Sugita-Konishi S."/>
            <person name="Sato K."/>
            <person name="Mori E."/>
            <person name="Abe Y."/>
            <person name="Kisaki G."/>
            <person name="Hamano K."/>
            <person name="Suezawa K."/>
            <person name="Otani M."/>
            <person name="Fukuda T."/>
            <person name="Manabe T."/>
            <person name="Gomi K."/>
            <person name="Tabuchi M."/>
            <person name="Akimitsu K."/>
            <person name="Kataoka I."/>
        </authorList>
    </citation>
    <scope>NUCLEOTIDE SEQUENCE [LARGE SCALE GENOMIC DNA]</scope>
    <source>
        <strain evidence="12">cv. Fuchu</strain>
    </source>
</reference>
<evidence type="ECO:0000313" key="12">
    <source>
        <dbReference type="Proteomes" id="UP000585474"/>
    </source>
</evidence>
<keyword evidence="6 9" id="KW-0479">Metal-binding</keyword>
<dbReference type="GO" id="GO:0020037">
    <property type="term" value="F:heme binding"/>
    <property type="evidence" value="ECO:0007669"/>
    <property type="project" value="InterPro"/>
</dbReference>
<feature type="domain" description="Plant heme peroxidase family profile" evidence="10">
    <location>
        <begin position="25"/>
        <end position="171"/>
    </location>
</feature>
<dbReference type="GO" id="GO:0046872">
    <property type="term" value="F:metal ion binding"/>
    <property type="evidence" value="ECO:0007669"/>
    <property type="project" value="UniProtKB-KW"/>
</dbReference>
<name>A0A7J0EM87_9ERIC</name>
<accession>A0A7J0EM87</accession>
<dbReference type="Proteomes" id="UP000585474">
    <property type="component" value="Unassembled WGS sequence"/>
</dbReference>
<comment type="caution">
    <text evidence="11">The sequence shown here is derived from an EMBL/GenBank/DDBJ whole genome shotgun (WGS) entry which is preliminary data.</text>
</comment>
<dbReference type="Pfam" id="PF00141">
    <property type="entry name" value="peroxidase"/>
    <property type="match status" value="1"/>
</dbReference>
<protein>
    <recommendedName>
        <fullName evidence="3">peroxidase</fullName>
        <ecNumber evidence="3">1.11.1.7</ecNumber>
    </recommendedName>
</protein>
<comment type="cofactor">
    <cofactor evidence="9">
        <name>heme b</name>
        <dbReference type="ChEBI" id="CHEBI:60344"/>
    </cofactor>
    <text evidence="9">Binds 1 heme b (iron(II)-protoporphyrin IX) group per subunit.</text>
</comment>
<keyword evidence="4 11" id="KW-0575">Peroxidase</keyword>
<evidence type="ECO:0000256" key="5">
    <source>
        <dbReference type="ARBA" id="ARBA00022617"/>
    </source>
</evidence>
<dbReference type="AlphaFoldDB" id="A0A7J0EM87"/>
<comment type="catalytic activity">
    <reaction evidence="1">
        <text>2 a phenolic donor + H2O2 = 2 a phenolic radical donor + 2 H2O</text>
        <dbReference type="Rhea" id="RHEA:56136"/>
        <dbReference type="ChEBI" id="CHEBI:15377"/>
        <dbReference type="ChEBI" id="CHEBI:16240"/>
        <dbReference type="ChEBI" id="CHEBI:139520"/>
        <dbReference type="ChEBI" id="CHEBI:139521"/>
        <dbReference type="EC" id="1.11.1.7"/>
    </reaction>
</comment>
<dbReference type="PANTHER" id="PTHR31517:SF51">
    <property type="entry name" value="PEROXIDASE 55"/>
    <property type="match status" value="1"/>
</dbReference>
<comment type="similarity">
    <text evidence="2">Belongs to the peroxidase family. Ascorbate peroxidase subfamily.</text>
</comment>
<dbReference type="Gene3D" id="1.10.420.10">
    <property type="entry name" value="Peroxidase, domain 2"/>
    <property type="match status" value="2"/>
</dbReference>
<dbReference type="EC" id="1.11.1.7" evidence="3"/>
<dbReference type="InterPro" id="IPR000823">
    <property type="entry name" value="Peroxidase_pln"/>
</dbReference>
<proteinExistence type="inferred from homology"/>
<sequence>MIMSPNEDAEKDAQDNLSLAEDGFDTVIKAKQAVEDECRGGSLMTLMYILTMAAREVIALLDMIALSGAHTVGFSHCDRFANRLYLFSPSSPVNPSLDPAYAQQLMQAGKGLFTSDDVLFTNSVSQPAVSNFLKNPSAFNGAFITAMRKLGRVGVKTGSQGEIRRDCTAFN</sequence>
<evidence type="ECO:0000256" key="4">
    <source>
        <dbReference type="ARBA" id="ARBA00022559"/>
    </source>
</evidence>
<dbReference type="InterPro" id="IPR010255">
    <property type="entry name" value="Haem_peroxidase_sf"/>
</dbReference>
<dbReference type="SUPFAM" id="SSF48113">
    <property type="entry name" value="Heme-dependent peroxidases"/>
    <property type="match status" value="1"/>
</dbReference>
<evidence type="ECO:0000256" key="6">
    <source>
        <dbReference type="ARBA" id="ARBA00022723"/>
    </source>
</evidence>
<keyword evidence="5" id="KW-0349">Heme</keyword>
<evidence type="ECO:0000256" key="7">
    <source>
        <dbReference type="ARBA" id="ARBA00023002"/>
    </source>
</evidence>
<dbReference type="OrthoDB" id="2113341at2759"/>
<evidence type="ECO:0000256" key="9">
    <source>
        <dbReference type="PIRSR" id="PIRSR600823-3"/>
    </source>
</evidence>
<keyword evidence="9" id="KW-0106">Calcium</keyword>
<keyword evidence="7" id="KW-0560">Oxidoreductase</keyword>
<evidence type="ECO:0000256" key="1">
    <source>
        <dbReference type="ARBA" id="ARBA00000189"/>
    </source>
</evidence>
<feature type="binding site" description="axial binding residue" evidence="9">
    <location>
        <position position="70"/>
    </location>
    <ligand>
        <name>heme b</name>
        <dbReference type="ChEBI" id="CHEBI:60344"/>
    </ligand>
    <ligandPart>
        <name>Fe</name>
        <dbReference type="ChEBI" id="CHEBI:18248"/>
    </ligandPart>
</feature>
<evidence type="ECO:0000313" key="11">
    <source>
        <dbReference type="EMBL" id="GFY87578.1"/>
    </source>
</evidence>
<dbReference type="InterPro" id="IPR002016">
    <property type="entry name" value="Haem_peroxidase"/>
</dbReference>
<dbReference type="GO" id="GO:0140825">
    <property type="term" value="F:lactoperoxidase activity"/>
    <property type="evidence" value="ECO:0007669"/>
    <property type="project" value="UniProtKB-EC"/>
</dbReference>
<keyword evidence="12" id="KW-1185">Reference proteome</keyword>
<feature type="binding site" evidence="9">
    <location>
        <position position="71"/>
    </location>
    <ligand>
        <name>Ca(2+)</name>
        <dbReference type="ChEBI" id="CHEBI:29108"/>
        <label>2</label>
    </ligand>
</feature>
<evidence type="ECO:0000259" key="10">
    <source>
        <dbReference type="PROSITE" id="PS50873"/>
    </source>
</evidence>
<dbReference type="GO" id="GO:0006979">
    <property type="term" value="P:response to oxidative stress"/>
    <property type="evidence" value="ECO:0007669"/>
    <property type="project" value="InterPro"/>
</dbReference>
<evidence type="ECO:0000256" key="8">
    <source>
        <dbReference type="ARBA" id="ARBA00023004"/>
    </source>
</evidence>
<dbReference type="PROSITE" id="PS50873">
    <property type="entry name" value="PEROXIDASE_4"/>
    <property type="match status" value="1"/>
</dbReference>
<dbReference type="EMBL" id="BJWL01000005">
    <property type="protein sequence ID" value="GFY87578.1"/>
    <property type="molecule type" value="Genomic_DNA"/>
</dbReference>
<evidence type="ECO:0000256" key="3">
    <source>
        <dbReference type="ARBA" id="ARBA00012313"/>
    </source>
</evidence>
<comment type="cofactor">
    <cofactor evidence="9">
        <name>Ca(2+)</name>
        <dbReference type="ChEBI" id="CHEBI:29108"/>
    </cofactor>
    <text evidence="9">Binds 2 calcium ions per subunit.</text>
</comment>
<dbReference type="PROSITE" id="PS00435">
    <property type="entry name" value="PEROXIDASE_1"/>
    <property type="match status" value="1"/>
</dbReference>
<dbReference type="InterPro" id="IPR019793">
    <property type="entry name" value="Peroxidases_heam-ligand_BS"/>
</dbReference>
<evidence type="ECO:0000256" key="2">
    <source>
        <dbReference type="ARBA" id="ARBA00006873"/>
    </source>
</evidence>
<dbReference type="PANTHER" id="PTHR31517">
    <property type="match status" value="1"/>
</dbReference>
<gene>
    <name evidence="11" type="ORF">Acr_05g0012170</name>
</gene>
<keyword evidence="8 9" id="KW-0408">Iron</keyword>
<organism evidence="11 12">
    <name type="scientific">Actinidia rufa</name>
    <dbReference type="NCBI Taxonomy" id="165716"/>
    <lineage>
        <taxon>Eukaryota</taxon>
        <taxon>Viridiplantae</taxon>
        <taxon>Streptophyta</taxon>
        <taxon>Embryophyta</taxon>
        <taxon>Tracheophyta</taxon>
        <taxon>Spermatophyta</taxon>
        <taxon>Magnoliopsida</taxon>
        <taxon>eudicotyledons</taxon>
        <taxon>Gunneridae</taxon>
        <taxon>Pentapetalae</taxon>
        <taxon>asterids</taxon>
        <taxon>Ericales</taxon>
        <taxon>Actinidiaceae</taxon>
        <taxon>Actinidia</taxon>
    </lineage>
</organism>